<keyword evidence="3" id="KW-0732">Signal</keyword>
<evidence type="ECO:0000313" key="5">
    <source>
        <dbReference type="EMBL" id="EEQ34941.1"/>
    </source>
</evidence>
<evidence type="ECO:0000256" key="2">
    <source>
        <dbReference type="SAM" id="Phobius"/>
    </source>
</evidence>
<sequence length="415" mass="45591">MKNVFSSLAVVLSAFTATSFGQDYLVHMIEDRAGVNSWKPKAGDSRGRSPDIAKLLLERRLGWPESSALVGKVDDETIRELNLFGGQQALPFTDTDREQAYKLLLILEGVDSEEIKMLETESPRDFAISNPPPFYLDDSILSSFMSESSQDDRSPNVCLYGEEEPSCTGFIALRSRETPLLQNGELGSLFKALATLSSDSNVESTVITVPYDTYTKNKGQKRSPADKAKPKVHKVRSPSANQAARADATSASTAIPANPTAPFHLPVCYTKNETCTERTNSCSGHGSCYLKRTSTKNSTSSSHENDCYACKCHRTVVSTNKDGKTKTVQWGGPDCSKRDVSMQFWLIGGLSLLLVLGVGYGIGMLFSIGEEELPVISYSITTPTMAPPLFRADINIHFTALLLTFQYKFQNMRIN</sequence>
<dbReference type="AlphaFoldDB" id="C5FXA1"/>
<dbReference type="GO" id="GO:0005783">
    <property type="term" value="C:endoplasmic reticulum"/>
    <property type="evidence" value="ECO:0007669"/>
    <property type="project" value="TreeGrafter"/>
</dbReference>
<evidence type="ECO:0000259" key="4">
    <source>
        <dbReference type="Pfam" id="PF12955"/>
    </source>
</evidence>
<keyword evidence="2" id="KW-0812">Transmembrane</keyword>
<feature type="compositionally biased region" description="Low complexity" evidence="1">
    <location>
        <begin position="239"/>
        <end position="254"/>
    </location>
</feature>
<organism evidence="5 6">
    <name type="scientific">Arthroderma otae (strain ATCC MYA-4605 / CBS 113480)</name>
    <name type="common">Microsporum canis</name>
    <dbReference type="NCBI Taxonomy" id="554155"/>
    <lineage>
        <taxon>Eukaryota</taxon>
        <taxon>Fungi</taxon>
        <taxon>Dikarya</taxon>
        <taxon>Ascomycota</taxon>
        <taxon>Pezizomycotina</taxon>
        <taxon>Eurotiomycetes</taxon>
        <taxon>Eurotiomycetidae</taxon>
        <taxon>Onygenales</taxon>
        <taxon>Arthrodermataceae</taxon>
        <taxon>Microsporum</taxon>
    </lineage>
</organism>
<dbReference type="OMA" id="DVSVPFW"/>
<keyword evidence="2" id="KW-1133">Transmembrane helix</keyword>
<dbReference type="InterPro" id="IPR053065">
    <property type="entry name" value="Archenteron_Induction-Rel"/>
</dbReference>
<feature type="domain" description="Vacuolar sorting protein Vps3844 C-terminal" evidence="4">
    <location>
        <begin position="268"/>
        <end position="375"/>
    </location>
</feature>
<evidence type="ECO:0000256" key="3">
    <source>
        <dbReference type="SAM" id="SignalP"/>
    </source>
</evidence>
<gene>
    <name evidence="5" type="ORF">MCYG_07760</name>
</gene>
<dbReference type="GeneID" id="9225539"/>
<dbReference type="InterPro" id="IPR024382">
    <property type="entry name" value="Vps3844_C"/>
</dbReference>
<feature type="chain" id="PRO_5002951687" description="Vacuolar sorting protein Vps3844 C-terminal domain-containing protein" evidence="3">
    <location>
        <begin position="22"/>
        <end position="415"/>
    </location>
</feature>
<name>C5FXA1_ARTOC</name>
<reference evidence="6" key="1">
    <citation type="journal article" date="2012" name="MBio">
        <title>Comparative genome analysis of Trichophyton rubrum and related dermatophytes reveals candidate genes involved in infection.</title>
        <authorList>
            <person name="Martinez D.A."/>
            <person name="Oliver B.G."/>
            <person name="Graeser Y."/>
            <person name="Goldberg J.M."/>
            <person name="Li W."/>
            <person name="Martinez-Rossi N.M."/>
            <person name="Monod M."/>
            <person name="Shelest E."/>
            <person name="Barton R.C."/>
            <person name="Birch E."/>
            <person name="Brakhage A.A."/>
            <person name="Chen Z."/>
            <person name="Gurr S.J."/>
            <person name="Heiman D."/>
            <person name="Heitman J."/>
            <person name="Kosti I."/>
            <person name="Rossi A."/>
            <person name="Saif S."/>
            <person name="Samalova M."/>
            <person name="Saunders C.W."/>
            <person name="Shea T."/>
            <person name="Summerbell R.C."/>
            <person name="Xu J."/>
            <person name="Young S."/>
            <person name="Zeng Q."/>
            <person name="Birren B.W."/>
            <person name="Cuomo C.A."/>
            <person name="White T.C."/>
        </authorList>
    </citation>
    <scope>NUCLEOTIDE SEQUENCE [LARGE SCALE GENOMIC DNA]</scope>
    <source>
        <strain evidence="6">ATCC MYA-4605 / CBS 113480</strain>
    </source>
</reference>
<dbReference type="Proteomes" id="UP000002035">
    <property type="component" value="Unassembled WGS sequence"/>
</dbReference>
<proteinExistence type="predicted"/>
<dbReference type="STRING" id="554155.C5FXA1"/>
<dbReference type="PANTHER" id="PTHR36853:SF1">
    <property type="entry name" value="DUF3844 DOMAIN-CONTAINING PROTEIN"/>
    <property type="match status" value="1"/>
</dbReference>
<keyword evidence="6" id="KW-1185">Reference proteome</keyword>
<protein>
    <recommendedName>
        <fullName evidence="4">Vacuolar sorting protein Vps3844 C-terminal domain-containing protein</fullName>
    </recommendedName>
</protein>
<dbReference type="EMBL" id="DS995707">
    <property type="protein sequence ID" value="EEQ34941.1"/>
    <property type="molecule type" value="Genomic_DNA"/>
</dbReference>
<keyword evidence="2" id="KW-0472">Membrane</keyword>
<evidence type="ECO:0000256" key="1">
    <source>
        <dbReference type="SAM" id="MobiDB-lite"/>
    </source>
</evidence>
<feature type="region of interest" description="Disordered" evidence="1">
    <location>
        <begin position="216"/>
        <end position="255"/>
    </location>
</feature>
<feature type="signal peptide" evidence="3">
    <location>
        <begin position="1"/>
        <end position="21"/>
    </location>
</feature>
<dbReference type="eggNOG" id="ENOG502S64Q">
    <property type="taxonomic scope" value="Eukaryota"/>
</dbReference>
<dbReference type="OrthoDB" id="5583277at2759"/>
<dbReference type="VEuPathDB" id="FungiDB:MCYG_07760"/>
<evidence type="ECO:0000313" key="6">
    <source>
        <dbReference type="Proteomes" id="UP000002035"/>
    </source>
</evidence>
<dbReference type="RefSeq" id="XP_002843977.1">
    <property type="nucleotide sequence ID" value="XM_002843931.1"/>
</dbReference>
<dbReference type="Pfam" id="PF12955">
    <property type="entry name" value="Vps3844_C"/>
    <property type="match status" value="1"/>
</dbReference>
<dbReference type="PANTHER" id="PTHR36853">
    <property type="entry name" value="EXPRESSED PROTEIN"/>
    <property type="match status" value="1"/>
</dbReference>
<feature type="transmembrane region" description="Helical" evidence="2">
    <location>
        <begin position="344"/>
        <end position="368"/>
    </location>
</feature>
<dbReference type="HOGENOM" id="CLU_054960_0_0_1"/>
<accession>C5FXA1</accession>